<dbReference type="Pfam" id="PF00563">
    <property type="entry name" value="EAL"/>
    <property type="match status" value="1"/>
</dbReference>
<sequence>MPTPGDRPGLAEFARQWTSMVFNTSLVALSLAEAHELFRALGTKLIDLGAEETLDTAQVQAIGQQLVTQSFHGPGALSSTVRHLGAELPALLPENRRVDRARRSTEIQGALVDGYLDALRTHLLQSQEQIKKAALRAQVQAERERAQSQAQFAAVFATADVGIAVGDIDGNIVHANRALELLVHRDRGGLDGVPFHDLAAEHDVHRVQDGFTRLKRGELPRFRTQIELRNADEDEPVSARFALTLVADSTYGPSYPVLVISDVTDLHLLQERIGYQSVHDALTGLPNKSRFVSHLETALDAATKTGRQIGLCFLDIDGFKVIQDGLGAQVGDQVLQSVANRLSWVFSNRDALVARMTGDGFAVVFSGPEVSAPILTQLVNEALRELAEPVYFEDQGVAISASVAIAVQPASQYTATELIRAAEITLHRAKFNGKAQWMLFDPELDAGDRARYRIGSGIGGALENGELTLDFAPLMRLDTPSVPYAVAGIPRWDHAELGVLREAEFSPLAVETGLMLPIGHWLLERGCAQVAEWRAAGDMLVPVRLRVPDRMMLDEDLVNDVTSTVERLAVDPESVQIQFAPEAVLTPRGELNDSLQILHESGFGLTLEIAGTAELSMARRHRLPLSGVHLTGDLVEEVSEADDDDFPLRELTHLVGQASLLGLVVTAEAVPDADCAARLGKLGVLAASGMFAAPPGTARDVLSFLRGTAKSL</sequence>
<name>A0A4R2QUI9_9PSEU</name>
<dbReference type="NCBIfam" id="TIGR00229">
    <property type="entry name" value="sensory_box"/>
    <property type="match status" value="1"/>
</dbReference>
<dbReference type="AlphaFoldDB" id="A0A4R2QUI9"/>
<dbReference type="Pfam" id="PF00990">
    <property type="entry name" value="GGDEF"/>
    <property type="match status" value="1"/>
</dbReference>
<dbReference type="CDD" id="cd01948">
    <property type="entry name" value="EAL"/>
    <property type="match status" value="1"/>
</dbReference>
<dbReference type="InterPro" id="IPR000160">
    <property type="entry name" value="GGDEF_dom"/>
</dbReference>
<accession>A0A4R2QUI9</accession>
<feature type="domain" description="EAL" evidence="1">
    <location>
        <begin position="451"/>
        <end position="709"/>
    </location>
</feature>
<dbReference type="CDD" id="cd01949">
    <property type="entry name" value="GGDEF"/>
    <property type="match status" value="1"/>
</dbReference>
<dbReference type="InterPro" id="IPR013656">
    <property type="entry name" value="PAS_4"/>
</dbReference>
<proteinExistence type="predicted"/>
<gene>
    <name evidence="3" type="ORF">EV191_104222</name>
</gene>
<dbReference type="CDD" id="cd00130">
    <property type="entry name" value="PAS"/>
    <property type="match status" value="1"/>
</dbReference>
<dbReference type="InterPro" id="IPR001633">
    <property type="entry name" value="EAL_dom"/>
</dbReference>
<dbReference type="InterPro" id="IPR035919">
    <property type="entry name" value="EAL_sf"/>
</dbReference>
<protein>
    <submittedName>
        <fullName evidence="3">PAS domain S-box-containing protein/diguanylate cyclase (GGDEF)-like protein</fullName>
    </submittedName>
</protein>
<dbReference type="SUPFAM" id="SSF55785">
    <property type="entry name" value="PYP-like sensor domain (PAS domain)"/>
    <property type="match status" value="1"/>
</dbReference>
<evidence type="ECO:0000259" key="2">
    <source>
        <dbReference type="PROSITE" id="PS50887"/>
    </source>
</evidence>
<dbReference type="SMART" id="SM00091">
    <property type="entry name" value="PAS"/>
    <property type="match status" value="1"/>
</dbReference>
<dbReference type="PROSITE" id="PS50887">
    <property type="entry name" value="GGDEF"/>
    <property type="match status" value="1"/>
</dbReference>
<evidence type="ECO:0000259" key="1">
    <source>
        <dbReference type="PROSITE" id="PS50883"/>
    </source>
</evidence>
<feature type="domain" description="GGDEF" evidence="2">
    <location>
        <begin position="307"/>
        <end position="442"/>
    </location>
</feature>
<dbReference type="InterPro" id="IPR035965">
    <property type="entry name" value="PAS-like_dom_sf"/>
</dbReference>
<dbReference type="PROSITE" id="PS50883">
    <property type="entry name" value="EAL"/>
    <property type="match status" value="1"/>
</dbReference>
<dbReference type="InterPro" id="IPR043128">
    <property type="entry name" value="Rev_trsase/Diguanyl_cyclase"/>
</dbReference>
<comment type="caution">
    <text evidence="3">The sequence shown here is derived from an EMBL/GenBank/DDBJ whole genome shotgun (WGS) entry which is preliminary data.</text>
</comment>
<evidence type="ECO:0000313" key="4">
    <source>
        <dbReference type="Proteomes" id="UP000294911"/>
    </source>
</evidence>
<dbReference type="Gene3D" id="3.30.450.20">
    <property type="entry name" value="PAS domain"/>
    <property type="match status" value="1"/>
</dbReference>
<evidence type="ECO:0000313" key="3">
    <source>
        <dbReference type="EMBL" id="TCP53653.1"/>
    </source>
</evidence>
<dbReference type="NCBIfam" id="TIGR00254">
    <property type="entry name" value="GGDEF"/>
    <property type="match status" value="1"/>
</dbReference>
<dbReference type="InterPro" id="IPR000014">
    <property type="entry name" value="PAS"/>
</dbReference>
<dbReference type="Pfam" id="PF08448">
    <property type="entry name" value="PAS_4"/>
    <property type="match status" value="1"/>
</dbReference>
<dbReference type="InterPro" id="IPR029787">
    <property type="entry name" value="Nucleotide_cyclase"/>
</dbReference>
<dbReference type="Gene3D" id="3.30.70.270">
    <property type="match status" value="1"/>
</dbReference>
<reference evidence="3 4" key="1">
    <citation type="submission" date="2019-03" db="EMBL/GenBank/DDBJ databases">
        <title>Genomic Encyclopedia of Type Strains, Phase IV (KMG-IV): sequencing the most valuable type-strain genomes for metagenomic binning, comparative biology and taxonomic classification.</title>
        <authorList>
            <person name="Goeker M."/>
        </authorList>
    </citation>
    <scope>NUCLEOTIDE SEQUENCE [LARGE SCALE GENOMIC DNA]</scope>
    <source>
        <strain evidence="3 4">DSM 45765</strain>
    </source>
</reference>
<organism evidence="3 4">
    <name type="scientific">Tamaricihabitans halophyticus</name>
    <dbReference type="NCBI Taxonomy" id="1262583"/>
    <lineage>
        <taxon>Bacteria</taxon>
        <taxon>Bacillati</taxon>
        <taxon>Actinomycetota</taxon>
        <taxon>Actinomycetes</taxon>
        <taxon>Pseudonocardiales</taxon>
        <taxon>Pseudonocardiaceae</taxon>
        <taxon>Tamaricihabitans</taxon>
    </lineage>
</organism>
<dbReference type="OrthoDB" id="23692at2"/>
<dbReference type="SUPFAM" id="SSF55073">
    <property type="entry name" value="Nucleotide cyclase"/>
    <property type="match status" value="1"/>
</dbReference>
<dbReference type="SMART" id="SM00052">
    <property type="entry name" value="EAL"/>
    <property type="match status" value="1"/>
</dbReference>
<dbReference type="Proteomes" id="UP000294911">
    <property type="component" value="Unassembled WGS sequence"/>
</dbReference>
<dbReference type="InterPro" id="IPR052155">
    <property type="entry name" value="Biofilm_reg_signaling"/>
</dbReference>
<dbReference type="EMBL" id="SLXQ01000004">
    <property type="protein sequence ID" value="TCP53653.1"/>
    <property type="molecule type" value="Genomic_DNA"/>
</dbReference>
<keyword evidence="4" id="KW-1185">Reference proteome</keyword>
<dbReference type="Gene3D" id="3.20.20.450">
    <property type="entry name" value="EAL domain"/>
    <property type="match status" value="1"/>
</dbReference>
<dbReference type="PANTHER" id="PTHR44757:SF2">
    <property type="entry name" value="BIOFILM ARCHITECTURE MAINTENANCE PROTEIN MBAA"/>
    <property type="match status" value="1"/>
</dbReference>
<dbReference type="SMART" id="SM00267">
    <property type="entry name" value="GGDEF"/>
    <property type="match status" value="1"/>
</dbReference>
<dbReference type="RefSeq" id="WP_132877359.1">
    <property type="nucleotide sequence ID" value="NZ_SLXQ01000004.1"/>
</dbReference>
<dbReference type="SUPFAM" id="SSF141868">
    <property type="entry name" value="EAL domain-like"/>
    <property type="match status" value="1"/>
</dbReference>
<dbReference type="PANTHER" id="PTHR44757">
    <property type="entry name" value="DIGUANYLATE CYCLASE DGCP"/>
    <property type="match status" value="1"/>
</dbReference>